<reference evidence="1" key="1">
    <citation type="journal article" date="2021" name="Proc. Natl. Acad. Sci. U.S.A.">
        <title>A Catalog of Tens of Thousands of Viruses from Human Metagenomes Reveals Hidden Associations with Chronic Diseases.</title>
        <authorList>
            <person name="Tisza M.J."/>
            <person name="Buck C.B."/>
        </authorList>
    </citation>
    <scope>NUCLEOTIDE SEQUENCE</scope>
    <source>
        <strain evidence="1">Ctu8P6</strain>
    </source>
</reference>
<sequence>MLMSHKIFIELSFIPRARFLDIYQIFKTINKKTSQLTSLNERREEEYPYN</sequence>
<protein>
    <submittedName>
        <fullName evidence="1">Uncharacterized protein</fullName>
    </submittedName>
</protein>
<name>A0A8S5R3F5_9CAUD</name>
<evidence type="ECO:0000313" key="1">
    <source>
        <dbReference type="EMBL" id="DAE25880.1"/>
    </source>
</evidence>
<accession>A0A8S5R3F5</accession>
<organism evidence="1">
    <name type="scientific">Siphoviridae sp. ctu8P6</name>
    <dbReference type="NCBI Taxonomy" id="2827282"/>
    <lineage>
        <taxon>Viruses</taxon>
        <taxon>Duplodnaviria</taxon>
        <taxon>Heunggongvirae</taxon>
        <taxon>Uroviricota</taxon>
        <taxon>Caudoviricetes</taxon>
    </lineage>
</organism>
<proteinExistence type="predicted"/>
<dbReference type="EMBL" id="BK015803">
    <property type="protein sequence ID" value="DAE25880.1"/>
    <property type="molecule type" value="Genomic_DNA"/>
</dbReference>